<accession>A0A9W7Y6Q3</accession>
<organism evidence="2 3">
    <name type="scientific">Coemansia erecta</name>
    <dbReference type="NCBI Taxonomy" id="147472"/>
    <lineage>
        <taxon>Eukaryota</taxon>
        <taxon>Fungi</taxon>
        <taxon>Fungi incertae sedis</taxon>
        <taxon>Zoopagomycota</taxon>
        <taxon>Kickxellomycotina</taxon>
        <taxon>Kickxellomycetes</taxon>
        <taxon>Kickxellales</taxon>
        <taxon>Kickxellaceae</taxon>
        <taxon>Coemansia</taxon>
    </lineage>
</organism>
<evidence type="ECO:0000313" key="2">
    <source>
        <dbReference type="EMBL" id="KAJ1725690.1"/>
    </source>
</evidence>
<dbReference type="Proteomes" id="UP001149813">
    <property type="component" value="Unassembled WGS sequence"/>
</dbReference>
<sequence>MALFVENTTTCRAMGVYTKAFVVLVGGLLGGSVGFYFQSKEDRRLGELRKIKLEEMRRLNQENQEMAMAGEATEGVKRE</sequence>
<evidence type="ECO:0000256" key="1">
    <source>
        <dbReference type="SAM" id="Phobius"/>
    </source>
</evidence>
<protein>
    <submittedName>
        <fullName evidence="2">Uncharacterized protein</fullName>
    </submittedName>
</protein>
<name>A0A9W7Y6Q3_9FUNG</name>
<keyword evidence="1" id="KW-0812">Transmembrane</keyword>
<keyword evidence="1" id="KW-1133">Transmembrane helix</keyword>
<dbReference type="OrthoDB" id="5590556at2759"/>
<keyword evidence="1" id="KW-0472">Membrane</keyword>
<comment type="caution">
    <text evidence="2">The sequence shown here is derived from an EMBL/GenBank/DDBJ whole genome shotgun (WGS) entry which is preliminary data.</text>
</comment>
<keyword evidence="3" id="KW-1185">Reference proteome</keyword>
<proteinExistence type="predicted"/>
<reference evidence="2" key="1">
    <citation type="submission" date="2022-07" db="EMBL/GenBank/DDBJ databases">
        <title>Phylogenomic reconstructions and comparative analyses of Kickxellomycotina fungi.</title>
        <authorList>
            <person name="Reynolds N.K."/>
            <person name="Stajich J.E."/>
            <person name="Barry K."/>
            <person name="Grigoriev I.V."/>
            <person name="Crous P."/>
            <person name="Smith M.E."/>
        </authorList>
    </citation>
    <scope>NUCLEOTIDE SEQUENCE</scope>
    <source>
        <strain evidence="2">NBRC 32514</strain>
    </source>
</reference>
<feature type="transmembrane region" description="Helical" evidence="1">
    <location>
        <begin position="20"/>
        <end position="37"/>
    </location>
</feature>
<evidence type="ECO:0000313" key="3">
    <source>
        <dbReference type="Proteomes" id="UP001149813"/>
    </source>
</evidence>
<dbReference type="EMBL" id="JANBOJ010000002">
    <property type="protein sequence ID" value="KAJ1725690.1"/>
    <property type="molecule type" value="Genomic_DNA"/>
</dbReference>
<dbReference type="AlphaFoldDB" id="A0A9W7Y6Q3"/>
<gene>
    <name evidence="2" type="ORF">LPJ53_000169</name>
</gene>